<dbReference type="Proteomes" id="UP000000933">
    <property type="component" value="Chromosome"/>
</dbReference>
<dbReference type="KEGG" id="srm:SRM_00791"/>
<evidence type="ECO:0000313" key="1">
    <source>
        <dbReference type="EMBL" id="CBH23712.1"/>
    </source>
</evidence>
<dbReference type="AlphaFoldDB" id="D5H6Q7"/>
<proteinExistence type="predicted"/>
<evidence type="ECO:0000313" key="2">
    <source>
        <dbReference type="Proteomes" id="UP000000933"/>
    </source>
</evidence>
<organism evidence="1 2">
    <name type="scientific">Salinibacter ruber (strain M8)</name>
    <dbReference type="NCBI Taxonomy" id="761659"/>
    <lineage>
        <taxon>Bacteria</taxon>
        <taxon>Pseudomonadati</taxon>
        <taxon>Rhodothermota</taxon>
        <taxon>Rhodothermia</taxon>
        <taxon>Rhodothermales</taxon>
        <taxon>Salinibacteraceae</taxon>
        <taxon>Salinibacter</taxon>
    </lineage>
</organism>
<gene>
    <name evidence="1" type="ordered locus">SRM_00791</name>
</gene>
<reference evidence="1 2" key="1">
    <citation type="journal article" date="2010" name="ISME J.">
        <title>Fine-scale evolution: genomic, phenotypic and ecological differentiation in two coexisting Salinibacter ruber strains.</title>
        <authorList>
            <person name="Pena A."/>
            <person name="Teeling H."/>
            <person name="Huerta-Cepas J."/>
            <person name="Santos F."/>
            <person name="Yarza P."/>
            <person name="Brito-Echeverria J."/>
            <person name="Lucio M."/>
            <person name="Schmitt-Kopplin P."/>
            <person name="Meseguer I."/>
            <person name="Schenowitz C."/>
            <person name="Dossat C."/>
            <person name="Barbe V."/>
            <person name="Dopazo J."/>
            <person name="Rossello-Mora R."/>
            <person name="Schuler M."/>
            <person name="Glockner F.O."/>
            <person name="Amann R."/>
            <person name="Gabaldon T."/>
            <person name="Anton J."/>
        </authorList>
    </citation>
    <scope>NUCLEOTIDE SEQUENCE [LARGE SCALE GENOMIC DNA]</scope>
    <source>
        <strain evidence="1 2">M8</strain>
    </source>
</reference>
<sequence>MPPQRTWSSRGKGVLQVATGRLEPPEARSERLSDLLVAVAHARREDRYQTISARRARDDERVQITPDTENHHADWAVPC</sequence>
<dbReference type="HOGENOM" id="CLU_2604022_0_0_10"/>
<reference evidence="2" key="2">
    <citation type="submission" date="2010-04" db="EMBL/GenBank/DDBJ databases">
        <title>Genome sequence of Salinibacter ruber M8.</title>
        <authorList>
            <consortium name="Genoscope"/>
        </authorList>
    </citation>
    <scope>NUCLEOTIDE SEQUENCE [LARGE SCALE GENOMIC DNA]</scope>
    <source>
        <strain evidence="2">M8</strain>
    </source>
</reference>
<accession>D5H6Q7</accession>
<name>D5H6Q7_SALRM</name>
<dbReference type="EMBL" id="FP565814">
    <property type="protein sequence ID" value="CBH23712.1"/>
    <property type="molecule type" value="Genomic_DNA"/>
</dbReference>
<protein>
    <submittedName>
        <fullName evidence="1">Uncharacterized protein</fullName>
    </submittedName>
</protein>